<dbReference type="InParanoid" id="A0A2R5GX03"/>
<dbReference type="Proteomes" id="UP000241890">
    <property type="component" value="Unassembled WGS sequence"/>
</dbReference>
<dbReference type="AlphaFoldDB" id="A0A2R5GX03"/>
<organism evidence="1 2">
    <name type="scientific">Hondaea fermentalgiana</name>
    <dbReference type="NCBI Taxonomy" id="2315210"/>
    <lineage>
        <taxon>Eukaryota</taxon>
        <taxon>Sar</taxon>
        <taxon>Stramenopiles</taxon>
        <taxon>Bigyra</taxon>
        <taxon>Labyrinthulomycetes</taxon>
        <taxon>Thraustochytrida</taxon>
        <taxon>Thraustochytriidae</taxon>
        <taxon>Hondaea</taxon>
    </lineage>
</organism>
<evidence type="ECO:0000313" key="2">
    <source>
        <dbReference type="Proteomes" id="UP000241890"/>
    </source>
</evidence>
<proteinExistence type="predicted"/>
<keyword evidence="2" id="KW-1185">Reference proteome</keyword>
<name>A0A2R5GX03_9STRA</name>
<gene>
    <name evidence="1" type="ORF">FCC1311_105312</name>
</gene>
<reference evidence="1 2" key="1">
    <citation type="submission" date="2017-12" db="EMBL/GenBank/DDBJ databases">
        <title>Sequencing, de novo assembly and annotation of complete genome of a new Thraustochytrid species, strain FCC1311.</title>
        <authorList>
            <person name="Sedici K."/>
            <person name="Godart F."/>
            <person name="Aiese Cigliano R."/>
            <person name="Sanseverino W."/>
            <person name="Barakat M."/>
            <person name="Ortet P."/>
            <person name="Marechal E."/>
            <person name="Cagnac O."/>
            <person name="Amato A."/>
        </authorList>
    </citation>
    <scope>NUCLEOTIDE SEQUENCE [LARGE SCALE GENOMIC DNA]</scope>
</reference>
<accession>A0A2R5GX03</accession>
<evidence type="ECO:0000313" key="1">
    <source>
        <dbReference type="EMBL" id="GBG34308.1"/>
    </source>
</evidence>
<comment type="caution">
    <text evidence="1">The sequence shown here is derived from an EMBL/GenBank/DDBJ whole genome shotgun (WGS) entry which is preliminary data.</text>
</comment>
<sequence length="87" mass="9754">MQIRKRISKASEMTTKALIPWPKSKSGGRARSDSRLRAAWGKKNHKVIPDMHNSSTSTNKTIPLDDEILRQRMLDFAHASPDVALTA</sequence>
<protein>
    <submittedName>
        <fullName evidence="1">Uncharacterized protein</fullName>
    </submittedName>
</protein>
<dbReference type="EMBL" id="BEYU01000186">
    <property type="protein sequence ID" value="GBG34308.1"/>
    <property type="molecule type" value="Genomic_DNA"/>
</dbReference>